<dbReference type="eggNOG" id="KOG1857">
    <property type="taxonomic scope" value="Eukaryota"/>
</dbReference>
<dbReference type="Gene3D" id="1.10.3500.10">
    <property type="entry name" value="Tex N-terminal region-like"/>
    <property type="match status" value="1"/>
</dbReference>
<dbReference type="InterPro" id="IPR023323">
    <property type="entry name" value="Tex-like_dom_sf"/>
</dbReference>
<dbReference type="InterPro" id="IPR055179">
    <property type="entry name" value="Tex-like_central_region"/>
</dbReference>
<dbReference type="InterPro" id="IPR050437">
    <property type="entry name" value="Ribos_protein_bS1-like"/>
</dbReference>
<dbReference type="InterPro" id="IPR003029">
    <property type="entry name" value="S1_domain"/>
</dbReference>
<dbReference type="Pfam" id="PF09371">
    <property type="entry name" value="Tex_N"/>
    <property type="match status" value="1"/>
</dbReference>
<dbReference type="InterPro" id="IPR010994">
    <property type="entry name" value="RuvA_2-like"/>
</dbReference>
<dbReference type="EMBL" id="DS985246">
    <property type="protein sequence ID" value="EDV23648.1"/>
    <property type="molecule type" value="Genomic_DNA"/>
</dbReference>
<proteinExistence type="predicted"/>
<dbReference type="Gene3D" id="1.10.150.310">
    <property type="entry name" value="Tex RuvX-like domain-like"/>
    <property type="match status" value="1"/>
</dbReference>
<dbReference type="OMA" id="RWAWRTR"/>
<dbReference type="InterPro" id="IPR032639">
    <property type="entry name" value="Tex_YqgF"/>
</dbReference>
<dbReference type="OrthoDB" id="995477at2759"/>
<dbReference type="GO" id="GO:0003729">
    <property type="term" value="F:mRNA binding"/>
    <property type="evidence" value="ECO:0000318"/>
    <property type="project" value="GO_Central"/>
</dbReference>
<dbReference type="PROSITE" id="PS50126">
    <property type="entry name" value="S1"/>
    <property type="match status" value="1"/>
</dbReference>
<dbReference type="Gene3D" id="1.10.10.650">
    <property type="entry name" value="RuvA domain 2-like"/>
    <property type="match status" value="1"/>
</dbReference>
<dbReference type="SUPFAM" id="SSF158832">
    <property type="entry name" value="Tex N-terminal region-like"/>
    <property type="match status" value="1"/>
</dbReference>
<dbReference type="STRING" id="10228.B3S0I4"/>
<dbReference type="SUPFAM" id="SSF50249">
    <property type="entry name" value="Nucleic acid-binding proteins"/>
    <property type="match status" value="1"/>
</dbReference>
<dbReference type="SUPFAM" id="SSF53098">
    <property type="entry name" value="Ribonuclease H-like"/>
    <property type="match status" value="1"/>
</dbReference>
<dbReference type="FunFam" id="1.10.10.650:FF:000001">
    <property type="entry name" value="S1 RNA-binding domain 1"/>
    <property type="match status" value="1"/>
</dbReference>
<dbReference type="Proteomes" id="UP000009022">
    <property type="component" value="Unassembled WGS sequence"/>
</dbReference>
<dbReference type="Gene3D" id="2.40.50.140">
    <property type="entry name" value="Nucleic acid-binding proteins"/>
    <property type="match status" value="1"/>
</dbReference>
<dbReference type="InterPro" id="IPR037027">
    <property type="entry name" value="YqgF/RNaseH-like_dom_sf"/>
</dbReference>
<dbReference type="InterPro" id="IPR023319">
    <property type="entry name" value="Tex-like_HTH_dom_sf"/>
</dbReference>
<dbReference type="Pfam" id="PF16921">
    <property type="entry name" value="Tex_YqgF"/>
    <property type="match status" value="1"/>
</dbReference>
<dbReference type="InParanoid" id="B3S0I4"/>
<feature type="domain" description="S1 motif" evidence="1">
    <location>
        <begin position="725"/>
        <end position="795"/>
    </location>
</feature>
<organism evidence="2 3">
    <name type="scientific">Trichoplax adhaerens</name>
    <name type="common">Trichoplax reptans</name>
    <dbReference type="NCBI Taxonomy" id="10228"/>
    <lineage>
        <taxon>Eukaryota</taxon>
        <taxon>Metazoa</taxon>
        <taxon>Placozoa</taxon>
        <taxon>Uniplacotomia</taxon>
        <taxon>Trichoplacea</taxon>
        <taxon>Trichoplacidae</taxon>
        <taxon>Trichoplax</taxon>
    </lineage>
</organism>
<dbReference type="SMART" id="SM00316">
    <property type="entry name" value="S1"/>
    <property type="match status" value="1"/>
</dbReference>
<dbReference type="Pfam" id="PF12836">
    <property type="entry name" value="HHH_3"/>
    <property type="match status" value="1"/>
</dbReference>
<dbReference type="InterPro" id="IPR012340">
    <property type="entry name" value="NA-bd_OB-fold"/>
</dbReference>
<dbReference type="SUPFAM" id="SSF47781">
    <property type="entry name" value="RuvA domain 2-like"/>
    <property type="match status" value="2"/>
</dbReference>
<sequence>MASQRHDQSLQAFYIKRLAQRYQANEVAVKNAIALLREGNTVPFIVRYKSSMIQGINDINIQQIRNDYEDFILLQEESKKLKTRLQKSGALTLQLEQELDRAESVEEIKELAKQFKTTPTGSLADRAKKLGLDKLATLLLENKIDQVNFKSWIKRDTQGLASIEEIQNGVKHILANVIAKNSNCRSYVGKLFKNAEITSFLSSTTIKQQMHNPSFDNVLERYSNFQRKVTHVLPHQVLALNRGEREKILTVKIKADFKAQEKFCTWARNEIFPFVPKRKDVERIFNEATKDAFVRLLQPAEERRIRVVIARRNLTCQAQKAAVSIFTQNLRRMLLTPSVSGKVILGIDPGYKNGCKLAIIDKLGVITGEVLHATIIYIHDARISEAEATLVNLVQGFKCSLIAIGNGCACRDVETLLSNLTSRRAFNFQKVKYCKMSFSFVNESGSSWYSISELGRAELPKLMPNLRSAVSIARRLQNPLAEMTKVEPKHLGVGMYQHDIPDKLLEKAVKGVLEACVSFVGIDCNTADVTMLQHVAGLNLKCAKAIVEYRKENGPLCNREQLKKIKGIGPKTFEQCAGFLRINPASYEENLSNYTSLTVSTSSGKRKISTDSSIVARKKQRIIAESNKLDMTIIHPDNYPSALKFLRYLGATMDDIGDQKLIEKVTLQLNIPGFEALQKCLGIDSDVFKNLCDALQQNLDFDIRSDYDEPVFRSSIISLQSIVNGTILTGCVRNVTTFGIFVDCGLGTDGMIRIGEEVITQSESEKRPLGPGDRVKVKVKRVSGVNNKRILLELAQ</sequence>
<dbReference type="HOGENOM" id="CLU_009833_0_2_1"/>
<dbReference type="PANTHER" id="PTHR10724:SF10">
    <property type="entry name" value="S1 RNA-BINDING DOMAIN-CONTAINING PROTEIN 1"/>
    <property type="match status" value="1"/>
</dbReference>
<evidence type="ECO:0000313" key="2">
    <source>
        <dbReference type="EMBL" id="EDV23648.1"/>
    </source>
</evidence>
<protein>
    <recommendedName>
        <fullName evidence="1">S1 motif domain-containing protein</fullName>
    </recommendedName>
</protein>
<name>B3S0I4_TRIAD</name>
<keyword evidence="3" id="KW-1185">Reference proteome</keyword>
<dbReference type="AlphaFoldDB" id="B3S0I4"/>
<accession>B3S0I4</accession>
<dbReference type="CTD" id="6754387"/>
<reference evidence="2 3" key="1">
    <citation type="journal article" date="2008" name="Nature">
        <title>The Trichoplax genome and the nature of placozoans.</title>
        <authorList>
            <person name="Srivastava M."/>
            <person name="Begovic E."/>
            <person name="Chapman J."/>
            <person name="Putnam N.H."/>
            <person name="Hellsten U."/>
            <person name="Kawashima T."/>
            <person name="Kuo A."/>
            <person name="Mitros T."/>
            <person name="Salamov A."/>
            <person name="Carpenter M.L."/>
            <person name="Signorovitch A.Y."/>
            <person name="Moreno M.A."/>
            <person name="Kamm K."/>
            <person name="Grimwood J."/>
            <person name="Schmutz J."/>
            <person name="Shapiro H."/>
            <person name="Grigoriev I.V."/>
            <person name="Buss L.W."/>
            <person name="Schierwater B."/>
            <person name="Dellaporta S.L."/>
            <person name="Rokhsar D.S."/>
        </authorList>
    </citation>
    <scope>NUCLEOTIDE SEQUENCE [LARGE SCALE GENOMIC DNA]</scope>
    <source>
        <strain evidence="2 3">Grell-BS-1999</strain>
    </source>
</reference>
<dbReference type="PhylomeDB" id="B3S0I4"/>
<dbReference type="Pfam" id="PF00575">
    <property type="entry name" value="S1"/>
    <property type="match status" value="1"/>
</dbReference>
<dbReference type="KEGG" id="tad:TRIADDRAFT_57059"/>
<dbReference type="RefSeq" id="XP_002113174.1">
    <property type="nucleotide sequence ID" value="XM_002113138.1"/>
</dbReference>
<dbReference type="GO" id="GO:0006139">
    <property type="term" value="P:nucleobase-containing compound metabolic process"/>
    <property type="evidence" value="ECO:0007669"/>
    <property type="project" value="InterPro"/>
</dbReference>
<dbReference type="GeneID" id="6754387"/>
<evidence type="ECO:0000313" key="3">
    <source>
        <dbReference type="Proteomes" id="UP000009022"/>
    </source>
</evidence>
<dbReference type="FunFam" id="3.30.420.140:FF:000001">
    <property type="entry name" value="RNA-binding transcriptional accessory protein"/>
    <property type="match status" value="1"/>
</dbReference>
<dbReference type="InterPro" id="IPR018974">
    <property type="entry name" value="Tex-like_N"/>
</dbReference>
<dbReference type="InterPro" id="IPR006641">
    <property type="entry name" value="YqgF/RNaseH-like_dom"/>
</dbReference>
<gene>
    <name evidence="2" type="ORF">TRIADDRAFT_57059</name>
</gene>
<dbReference type="SMART" id="SM00732">
    <property type="entry name" value="YqgFc"/>
    <property type="match status" value="1"/>
</dbReference>
<dbReference type="FunCoup" id="B3S0I4">
    <property type="interactions" value="763"/>
</dbReference>
<dbReference type="Gene3D" id="3.30.420.140">
    <property type="entry name" value="YqgF/RNase H-like domain"/>
    <property type="match status" value="1"/>
</dbReference>
<dbReference type="PANTHER" id="PTHR10724">
    <property type="entry name" value="30S RIBOSOMAL PROTEIN S1"/>
    <property type="match status" value="1"/>
</dbReference>
<dbReference type="Pfam" id="PF22706">
    <property type="entry name" value="Tex_central_region"/>
    <property type="match status" value="1"/>
</dbReference>
<dbReference type="InterPro" id="IPR012337">
    <property type="entry name" value="RNaseH-like_sf"/>
</dbReference>
<dbReference type="GO" id="GO:0006412">
    <property type="term" value="P:translation"/>
    <property type="evidence" value="ECO:0000318"/>
    <property type="project" value="GO_Central"/>
</dbReference>
<evidence type="ECO:0000259" key="1">
    <source>
        <dbReference type="PROSITE" id="PS50126"/>
    </source>
</evidence>
<dbReference type="GO" id="GO:0003735">
    <property type="term" value="F:structural constituent of ribosome"/>
    <property type="evidence" value="ECO:0000318"/>
    <property type="project" value="GO_Central"/>
</dbReference>